<protein>
    <submittedName>
        <fullName evidence="5">Uncharacterized protein</fullName>
    </submittedName>
</protein>
<dbReference type="Pfam" id="PF13516">
    <property type="entry name" value="LRR_6"/>
    <property type="match status" value="3"/>
</dbReference>
<dbReference type="GO" id="GO:0005634">
    <property type="term" value="C:nucleus"/>
    <property type="evidence" value="ECO:0007669"/>
    <property type="project" value="TreeGrafter"/>
</dbReference>
<evidence type="ECO:0000313" key="5">
    <source>
        <dbReference type="EMBL" id="CAE0549291.1"/>
    </source>
</evidence>
<gene>
    <name evidence="5" type="ORF">EHUX00137_LOCUS17365</name>
</gene>
<dbReference type="InterPro" id="IPR027038">
    <property type="entry name" value="RanGap"/>
</dbReference>
<dbReference type="GO" id="GO:0005096">
    <property type="term" value="F:GTPase activator activity"/>
    <property type="evidence" value="ECO:0007669"/>
    <property type="project" value="UniProtKB-KW"/>
</dbReference>
<dbReference type="GO" id="GO:0005829">
    <property type="term" value="C:cytosol"/>
    <property type="evidence" value="ECO:0007669"/>
    <property type="project" value="TreeGrafter"/>
</dbReference>
<dbReference type="AlphaFoldDB" id="A0A7S3WC85"/>
<feature type="compositionally biased region" description="Basic residues" evidence="4">
    <location>
        <begin position="457"/>
        <end position="479"/>
    </location>
</feature>
<keyword evidence="2" id="KW-0433">Leucine-rich repeat</keyword>
<sequence length="551" mass="57516">MADHWSAQRGEACVAAAVDGATEGLGPFGAAARLLQGERLQLPKSGSAAGDFEAACQALTMSVHPAVLSALQAAESGVVDIRGGKICDAGALSALLAALASNASLFALRFWQCALSSDGINLLSQALPESVTSISIGAEDDGVALSPLLKLPKLTTASLRCCAVATQEALAIEASLSTNPCLISLSLFSCGLGDEGAVPLLRSLRHNSTLTFLGLASNRLSDASARAVLEAVAPESTTNEAGKSGGEAGDKEDNGAPNRALTALDLSFNLIGGPGRRTLEEATAASPALERLELAGNPCLRAGPTASLSSAARKAIAATWEALGEQQRDEETDGVASDGQLAVAAMLCERVLAGTEVRGVGGADGEAASLAEATRRRIGALVALLPAPEELCAPLAELGSMAASRGFPLSQIEAAGEASLEASLSPHRHRAASSHDPARDRCFSRLYPRCWAANSRKRRRRRGARRTPLRSRRSWRSIRRGSDPSFSLRPRRRRRQLPARLGTERSRTRSRREAVRLRMGGESDIGAPRRCGKIGIRNASQLGSISPPPTV</sequence>
<proteinExistence type="predicted"/>
<feature type="region of interest" description="Disordered" evidence="4">
    <location>
        <begin position="232"/>
        <end position="257"/>
    </location>
</feature>
<dbReference type="InterPro" id="IPR001611">
    <property type="entry name" value="Leu-rich_rpt"/>
</dbReference>
<organism evidence="5">
    <name type="scientific">Emiliania huxleyi</name>
    <name type="common">Coccolithophore</name>
    <name type="synonym">Pontosphaera huxleyi</name>
    <dbReference type="NCBI Taxonomy" id="2903"/>
    <lineage>
        <taxon>Eukaryota</taxon>
        <taxon>Haptista</taxon>
        <taxon>Haptophyta</taxon>
        <taxon>Prymnesiophyceae</taxon>
        <taxon>Isochrysidales</taxon>
        <taxon>Noelaerhabdaceae</taxon>
        <taxon>Emiliania</taxon>
    </lineage>
</organism>
<dbReference type="GO" id="GO:0048471">
    <property type="term" value="C:perinuclear region of cytoplasm"/>
    <property type="evidence" value="ECO:0007669"/>
    <property type="project" value="TreeGrafter"/>
</dbReference>
<evidence type="ECO:0000256" key="1">
    <source>
        <dbReference type="ARBA" id="ARBA00022468"/>
    </source>
</evidence>
<dbReference type="GO" id="GO:0006913">
    <property type="term" value="P:nucleocytoplasmic transport"/>
    <property type="evidence" value="ECO:0007669"/>
    <property type="project" value="TreeGrafter"/>
</dbReference>
<name>A0A7S3WC85_EMIHU</name>
<evidence type="ECO:0000256" key="3">
    <source>
        <dbReference type="ARBA" id="ARBA00022737"/>
    </source>
</evidence>
<dbReference type="EMBL" id="HBIR01022702">
    <property type="protein sequence ID" value="CAE0549291.1"/>
    <property type="molecule type" value="Transcribed_RNA"/>
</dbReference>
<dbReference type="SMART" id="SM00368">
    <property type="entry name" value="LRR_RI"/>
    <property type="match status" value="5"/>
</dbReference>
<dbReference type="GO" id="GO:0031267">
    <property type="term" value="F:small GTPase binding"/>
    <property type="evidence" value="ECO:0007669"/>
    <property type="project" value="TreeGrafter"/>
</dbReference>
<feature type="compositionally biased region" description="Basic and acidic residues" evidence="4">
    <location>
        <begin position="502"/>
        <end position="521"/>
    </location>
</feature>
<dbReference type="Gene3D" id="3.80.10.10">
    <property type="entry name" value="Ribonuclease Inhibitor"/>
    <property type="match status" value="1"/>
</dbReference>
<dbReference type="InterPro" id="IPR032675">
    <property type="entry name" value="LRR_dom_sf"/>
</dbReference>
<feature type="region of interest" description="Disordered" evidence="4">
    <location>
        <begin position="457"/>
        <end position="532"/>
    </location>
</feature>
<reference evidence="5" key="1">
    <citation type="submission" date="2021-01" db="EMBL/GenBank/DDBJ databases">
        <authorList>
            <person name="Corre E."/>
            <person name="Pelletier E."/>
            <person name="Niang G."/>
            <person name="Scheremetjew M."/>
            <person name="Finn R."/>
            <person name="Kale V."/>
            <person name="Holt S."/>
            <person name="Cochrane G."/>
            <person name="Meng A."/>
            <person name="Brown T."/>
            <person name="Cohen L."/>
        </authorList>
    </citation>
    <scope>NUCLEOTIDE SEQUENCE</scope>
    <source>
        <strain evidence="5">379</strain>
    </source>
</reference>
<dbReference type="PANTHER" id="PTHR24113:SF12">
    <property type="entry name" value="RAN GTPASE-ACTIVATING PROTEIN 1"/>
    <property type="match status" value="1"/>
</dbReference>
<dbReference type="SUPFAM" id="SSF52047">
    <property type="entry name" value="RNI-like"/>
    <property type="match status" value="1"/>
</dbReference>
<keyword evidence="1" id="KW-0343">GTPase activation</keyword>
<evidence type="ECO:0000256" key="2">
    <source>
        <dbReference type="ARBA" id="ARBA00022614"/>
    </source>
</evidence>
<dbReference type="PANTHER" id="PTHR24113">
    <property type="entry name" value="RAN GTPASE-ACTIVATING PROTEIN 1"/>
    <property type="match status" value="1"/>
</dbReference>
<keyword evidence="3" id="KW-0677">Repeat</keyword>
<accession>A0A7S3WC85</accession>
<evidence type="ECO:0000256" key="4">
    <source>
        <dbReference type="SAM" id="MobiDB-lite"/>
    </source>
</evidence>